<name>A0A8S3BFB4_9BILA</name>
<dbReference type="AlphaFoldDB" id="A0A8S3BFB4"/>
<evidence type="ECO:0000313" key="2">
    <source>
        <dbReference type="Proteomes" id="UP000681967"/>
    </source>
</evidence>
<dbReference type="EMBL" id="CAJOBH010145818">
    <property type="protein sequence ID" value="CAF4825819.1"/>
    <property type="molecule type" value="Genomic_DNA"/>
</dbReference>
<comment type="caution">
    <text evidence="1">The sequence shown here is derived from an EMBL/GenBank/DDBJ whole genome shotgun (WGS) entry which is preliminary data.</text>
</comment>
<organism evidence="1 2">
    <name type="scientific">Rotaria magnacalcarata</name>
    <dbReference type="NCBI Taxonomy" id="392030"/>
    <lineage>
        <taxon>Eukaryota</taxon>
        <taxon>Metazoa</taxon>
        <taxon>Spiralia</taxon>
        <taxon>Gnathifera</taxon>
        <taxon>Rotifera</taxon>
        <taxon>Eurotatoria</taxon>
        <taxon>Bdelloidea</taxon>
        <taxon>Philodinida</taxon>
        <taxon>Philodinidae</taxon>
        <taxon>Rotaria</taxon>
    </lineage>
</organism>
<feature type="non-terminal residue" evidence="1">
    <location>
        <position position="1"/>
    </location>
</feature>
<sequence length="69" mass="7897">NLKPFVVIGKWHRKKVDFNREINEATLNHPEAINAHKSYHINLKNAINKIEQQYGKGLLIDIHGQGVGK</sequence>
<reference evidence="1" key="1">
    <citation type="submission" date="2021-02" db="EMBL/GenBank/DDBJ databases">
        <authorList>
            <person name="Nowell W R."/>
        </authorList>
    </citation>
    <scope>NUCLEOTIDE SEQUENCE</scope>
</reference>
<proteinExistence type="predicted"/>
<accession>A0A8S3BFB4</accession>
<protein>
    <submittedName>
        <fullName evidence="1">Uncharacterized protein</fullName>
    </submittedName>
</protein>
<evidence type="ECO:0000313" key="1">
    <source>
        <dbReference type="EMBL" id="CAF4825819.1"/>
    </source>
</evidence>
<gene>
    <name evidence="1" type="ORF">BYL167_LOCUS49188</name>
</gene>
<dbReference type="Gene3D" id="3.40.630.40">
    <property type="entry name" value="Zn-dependent exopeptidases"/>
    <property type="match status" value="1"/>
</dbReference>
<dbReference type="Proteomes" id="UP000681967">
    <property type="component" value="Unassembled WGS sequence"/>
</dbReference>